<evidence type="ECO:0000313" key="9">
    <source>
        <dbReference type="Proteomes" id="UP000515663"/>
    </source>
</evidence>
<dbReference type="EMBL" id="CP059491">
    <property type="protein sequence ID" value="QMT04049.1"/>
    <property type="molecule type" value="Genomic_DNA"/>
</dbReference>
<name>A0A7D7R150_9ACTN</name>
<evidence type="ECO:0000256" key="1">
    <source>
        <dbReference type="ARBA" id="ARBA00022630"/>
    </source>
</evidence>
<dbReference type="GO" id="GO:0016705">
    <property type="term" value="F:oxidoreductase activity, acting on paired donors, with incorporation or reduction of molecular oxygen"/>
    <property type="evidence" value="ECO:0007669"/>
    <property type="project" value="InterPro"/>
</dbReference>
<dbReference type="GO" id="GO:0004497">
    <property type="term" value="F:monooxygenase activity"/>
    <property type="evidence" value="ECO:0007669"/>
    <property type="project" value="UniProtKB-KW"/>
</dbReference>
<keyword evidence="9" id="KW-1185">Reference proteome</keyword>
<feature type="binding site" evidence="6">
    <location>
        <position position="87"/>
    </location>
    <ligand>
        <name>FMN</name>
        <dbReference type="ChEBI" id="CHEBI:58210"/>
    </ligand>
</feature>
<dbReference type="PANTHER" id="PTHR30011">
    <property type="entry name" value="ALKANESULFONATE MONOOXYGENASE-RELATED"/>
    <property type="match status" value="1"/>
</dbReference>
<feature type="binding site" evidence="6">
    <location>
        <position position="137"/>
    </location>
    <ligand>
        <name>FMN</name>
        <dbReference type="ChEBI" id="CHEBI:58210"/>
    </ligand>
</feature>
<dbReference type="PIRSF" id="PIRSF000337">
    <property type="entry name" value="NTA_MOA"/>
    <property type="match status" value="1"/>
</dbReference>
<dbReference type="Proteomes" id="UP000515663">
    <property type="component" value="Chromosome"/>
</dbReference>
<dbReference type="AlphaFoldDB" id="A0A7D7R150"/>
<dbReference type="InterPro" id="IPR036661">
    <property type="entry name" value="Luciferase-like_sf"/>
</dbReference>
<evidence type="ECO:0000256" key="3">
    <source>
        <dbReference type="ARBA" id="ARBA00023002"/>
    </source>
</evidence>
<organism evidence="8 9">
    <name type="scientific">Gordonia jinghuaiqii</name>
    <dbReference type="NCBI Taxonomy" id="2758710"/>
    <lineage>
        <taxon>Bacteria</taxon>
        <taxon>Bacillati</taxon>
        <taxon>Actinomycetota</taxon>
        <taxon>Actinomycetes</taxon>
        <taxon>Mycobacteriales</taxon>
        <taxon>Gordoniaceae</taxon>
        <taxon>Gordonia</taxon>
    </lineage>
</organism>
<dbReference type="InterPro" id="IPR051260">
    <property type="entry name" value="Diverse_substr_monoxygenases"/>
</dbReference>
<gene>
    <name evidence="8" type="ORF">H1R19_20790</name>
</gene>
<feature type="binding site" evidence="6">
    <location>
        <position position="141"/>
    </location>
    <ligand>
        <name>FMN</name>
        <dbReference type="ChEBI" id="CHEBI:58210"/>
    </ligand>
</feature>
<evidence type="ECO:0000313" key="8">
    <source>
        <dbReference type="EMBL" id="QMT04049.1"/>
    </source>
</evidence>
<keyword evidence="1 6" id="KW-0285">Flavoprotein</keyword>
<evidence type="ECO:0000256" key="4">
    <source>
        <dbReference type="ARBA" id="ARBA00023033"/>
    </source>
</evidence>
<dbReference type="PANTHER" id="PTHR30011:SF16">
    <property type="entry name" value="C2H2 FINGER DOMAIN TRANSCRIPTION FACTOR (EUROFUNG)-RELATED"/>
    <property type="match status" value="1"/>
</dbReference>
<dbReference type="InterPro" id="IPR011251">
    <property type="entry name" value="Luciferase-like_dom"/>
</dbReference>
<protein>
    <submittedName>
        <fullName evidence="8">LLM class flavin-dependent oxidoreductase</fullName>
    </submittedName>
</protein>
<dbReference type="Gene3D" id="3.20.20.30">
    <property type="entry name" value="Luciferase-like domain"/>
    <property type="match status" value="1"/>
</dbReference>
<sequence>MTTAMGVGMHLGAWRHRSGDPFDYLTLDFYEHIAKTAERGVLHGLFLADTLALSEENLERPNLGALDPIVVLSALAAVTDRLGLVATSSTTFNEPFNLARRFSALDHLSRGRAGWNVVTTFVPDVAANFGASDLPRHDDRYARAEEAMDVVTALWHSWGDGALTGDKDGGQFADRSQVTPIDHVGTHFSVRGPLTLPRTRQGRPVVFQAGASESGRRLAARTADVVFTVQNTRAAATEFRADIRRRATEFGRDPDSVKIVPGLVPVIGATRDEARGRKRALDDLSADAELRKLALRIGVGVDDLELDKPLPADLVRANSSFNASQGFRDAAVRLATEENLTVRELLYRNGGGHVQVVGTPDDVADLIADWYGAGAVDGFNLMIDVLPDGLEDFVDQVVPRLQDRGLFRTEYQGNTFRDDLGLAPATRPVA</sequence>
<comment type="similarity">
    <text evidence="5">Belongs to the NtaA/SnaA/DszA monooxygenase family.</text>
</comment>
<evidence type="ECO:0000256" key="2">
    <source>
        <dbReference type="ARBA" id="ARBA00022643"/>
    </source>
</evidence>
<dbReference type="Pfam" id="PF00296">
    <property type="entry name" value="Bac_luciferase"/>
    <property type="match status" value="1"/>
</dbReference>
<dbReference type="NCBIfam" id="TIGR03860">
    <property type="entry name" value="FMN_nitrolo"/>
    <property type="match status" value="1"/>
</dbReference>
<proteinExistence type="inferred from homology"/>
<evidence type="ECO:0000256" key="5">
    <source>
        <dbReference type="ARBA" id="ARBA00033748"/>
    </source>
</evidence>
<keyword evidence="2 6" id="KW-0288">FMN</keyword>
<keyword evidence="4" id="KW-0503">Monooxygenase</keyword>
<accession>A0A7D7R150</accession>
<keyword evidence="3" id="KW-0560">Oxidoreductase</keyword>
<feature type="binding site" evidence="6">
    <location>
        <position position="212"/>
    </location>
    <ligand>
        <name>FMN</name>
        <dbReference type="ChEBI" id="CHEBI:58210"/>
    </ligand>
</feature>
<evidence type="ECO:0000259" key="7">
    <source>
        <dbReference type="Pfam" id="PF00296"/>
    </source>
</evidence>
<dbReference type="KEGG" id="gji:H1R19_20790"/>
<dbReference type="CDD" id="cd01095">
    <property type="entry name" value="Nitrilotriacetate_monoxgenase"/>
    <property type="match status" value="1"/>
</dbReference>
<dbReference type="InterPro" id="IPR016215">
    <property type="entry name" value="NTA_MOA"/>
</dbReference>
<evidence type="ECO:0000256" key="6">
    <source>
        <dbReference type="PIRSR" id="PIRSR000337-1"/>
    </source>
</evidence>
<feature type="binding site" evidence="6">
    <location>
        <position position="49"/>
    </location>
    <ligand>
        <name>FMN</name>
        <dbReference type="ChEBI" id="CHEBI:58210"/>
    </ligand>
</feature>
<reference evidence="9" key="1">
    <citation type="submission" date="2020-07" db="EMBL/GenBank/DDBJ databases">
        <title>novel species isolated from the respiratory tract of Marmot.</title>
        <authorList>
            <person name="Zhang G."/>
        </authorList>
    </citation>
    <scope>NUCLEOTIDE SEQUENCE [LARGE SCALE GENOMIC DNA]</scope>
    <source>
        <strain evidence="9">686</strain>
    </source>
</reference>
<feature type="domain" description="Luciferase-like" evidence="7">
    <location>
        <begin position="26"/>
        <end position="375"/>
    </location>
</feature>
<dbReference type="SUPFAM" id="SSF51679">
    <property type="entry name" value="Bacterial luciferase-like"/>
    <property type="match status" value="1"/>
</dbReference>